<dbReference type="InterPro" id="IPR050109">
    <property type="entry name" value="HTH-type_TetR-like_transc_reg"/>
</dbReference>
<keyword evidence="2 4" id="KW-0238">DNA-binding</keyword>
<evidence type="ECO:0000313" key="7">
    <source>
        <dbReference type="Proteomes" id="UP000708298"/>
    </source>
</evidence>
<dbReference type="EMBL" id="JAESVB010000013">
    <property type="protein sequence ID" value="MCB8877406.1"/>
    <property type="molecule type" value="Genomic_DNA"/>
</dbReference>
<keyword evidence="3" id="KW-0804">Transcription</keyword>
<evidence type="ECO:0000256" key="2">
    <source>
        <dbReference type="ARBA" id="ARBA00023125"/>
    </source>
</evidence>
<organism evidence="6 7">
    <name type="scientific">Acidisoma silvae</name>
    <dbReference type="NCBI Taxonomy" id="2802396"/>
    <lineage>
        <taxon>Bacteria</taxon>
        <taxon>Pseudomonadati</taxon>
        <taxon>Pseudomonadota</taxon>
        <taxon>Alphaproteobacteria</taxon>
        <taxon>Acetobacterales</taxon>
        <taxon>Acidocellaceae</taxon>
        <taxon>Acidisoma</taxon>
    </lineage>
</organism>
<dbReference type="InterPro" id="IPR041347">
    <property type="entry name" value="MftR_C"/>
</dbReference>
<dbReference type="Gene3D" id="1.10.10.60">
    <property type="entry name" value="Homeodomain-like"/>
    <property type="match status" value="1"/>
</dbReference>
<dbReference type="Pfam" id="PF17754">
    <property type="entry name" value="TetR_C_14"/>
    <property type="match status" value="1"/>
</dbReference>
<reference evidence="6" key="1">
    <citation type="journal article" date="2021" name="Microorganisms">
        <title>Acidisoma silvae sp. nov. and Acidisomacellulosilytica sp. nov., Two Acidophilic Bacteria Isolated from Decaying Wood, Hydrolyzing Cellulose and Producing Poly-3-hydroxybutyrate.</title>
        <authorList>
            <person name="Mieszkin S."/>
            <person name="Pouder E."/>
            <person name="Uroz S."/>
            <person name="Simon-Colin C."/>
            <person name="Alain K."/>
        </authorList>
    </citation>
    <scope>NUCLEOTIDE SEQUENCE</scope>
    <source>
        <strain evidence="6">HW T2.11</strain>
    </source>
</reference>
<keyword evidence="1" id="KW-0805">Transcription regulation</keyword>
<gene>
    <name evidence="6" type="ORF">ASILVAE211_19590</name>
</gene>
<dbReference type="PANTHER" id="PTHR30055">
    <property type="entry name" value="HTH-TYPE TRANSCRIPTIONAL REGULATOR RUTR"/>
    <property type="match status" value="1"/>
</dbReference>
<dbReference type="InterPro" id="IPR009057">
    <property type="entry name" value="Homeodomain-like_sf"/>
</dbReference>
<evidence type="ECO:0000256" key="1">
    <source>
        <dbReference type="ARBA" id="ARBA00023015"/>
    </source>
</evidence>
<evidence type="ECO:0000259" key="5">
    <source>
        <dbReference type="PROSITE" id="PS50977"/>
    </source>
</evidence>
<dbReference type="SUPFAM" id="SSF46689">
    <property type="entry name" value="Homeodomain-like"/>
    <property type="match status" value="1"/>
</dbReference>
<dbReference type="GO" id="GO:0003700">
    <property type="term" value="F:DNA-binding transcription factor activity"/>
    <property type="evidence" value="ECO:0007669"/>
    <property type="project" value="TreeGrafter"/>
</dbReference>
<dbReference type="PANTHER" id="PTHR30055:SF238">
    <property type="entry name" value="MYCOFACTOCIN BIOSYNTHESIS TRANSCRIPTIONAL REGULATOR MFTR-RELATED"/>
    <property type="match status" value="1"/>
</dbReference>
<evidence type="ECO:0000256" key="3">
    <source>
        <dbReference type="ARBA" id="ARBA00023163"/>
    </source>
</evidence>
<dbReference type="AlphaFoldDB" id="A0A963YV41"/>
<comment type="caution">
    <text evidence="6">The sequence shown here is derived from an EMBL/GenBank/DDBJ whole genome shotgun (WGS) entry which is preliminary data.</text>
</comment>
<protein>
    <submittedName>
        <fullName evidence="6">TetR family transcriptional regulator</fullName>
    </submittedName>
</protein>
<dbReference type="RefSeq" id="WP_227323055.1">
    <property type="nucleotide sequence ID" value="NZ_JAESVB010000013.1"/>
</dbReference>
<proteinExistence type="predicted"/>
<feature type="domain" description="HTH tetR-type" evidence="5">
    <location>
        <begin position="16"/>
        <end position="76"/>
    </location>
</feature>
<keyword evidence="7" id="KW-1185">Reference proteome</keyword>
<name>A0A963YV41_9PROT</name>
<dbReference type="GO" id="GO:0000976">
    <property type="term" value="F:transcription cis-regulatory region binding"/>
    <property type="evidence" value="ECO:0007669"/>
    <property type="project" value="TreeGrafter"/>
</dbReference>
<reference evidence="6" key="2">
    <citation type="submission" date="2021-01" db="EMBL/GenBank/DDBJ databases">
        <authorList>
            <person name="Mieszkin S."/>
            <person name="Pouder E."/>
            <person name="Alain K."/>
        </authorList>
    </citation>
    <scope>NUCLEOTIDE SEQUENCE</scope>
    <source>
        <strain evidence="6">HW T2.11</strain>
    </source>
</reference>
<dbReference type="Gene3D" id="1.10.357.10">
    <property type="entry name" value="Tetracycline Repressor, domain 2"/>
    <property type="match status" value="1"/>
</dbReference>
<dbReference type="Proteomes" id="UP000708298">
    <property type="component" value="Unassembled WGS sequence"/>
</dbReference>
<feature type="DNA-binding region" description="H-T-H motif" evidence="4">
    <location>
        <begin position="39"/>
        <end position="58"/>
    </location>
</feature>
<sequence>MTADESQIGLRERKKRAMRASLSNIALRLAMERGVAQVRAEDIAAEAGVSTRTFNNYFPNKEAAIVGIGVVRADLFCMALRARPASEALQDAICAAVLALFVDEPDREWIVRARLIRSEPSVFAEERKSDIEIEQMIAAEIGRRTGADPSVDLSPRLSAAMVLTAMRTAIQFWLDTPVGGTLRETLIATMGKLCLKRVLQRAPDGKKTRGLTDQSAIRRRA</sequence>
<evidence type="ECO:0000256" key="4">
    <source>
        <dbReference type="PROSITE-ProRule" id="PRU00335"/>
    </source>
</evidence>
<dbReference type="PROSITE" id="PS50977">
    <property type="entry name" value="HTH_TETR_2"/>
    <property type="match status" value="1"/>
</dbReference>
<accession>A0A963YV41</accession>
<evidence type="ECO:0000313" key="6">
    <source>
        <dbReference type="EMBL" id="MCB8877406.1"/>
    </source>
</evidence>
<dbReference type="InterPro" id="IPR001647">
    <property type="entry name" value="HTH_TetR"/>
</dbReference>
<dbReference type="Pfam" id="PF00440">
    <property type="entry name" value="TetR_N"/>
    <property type="match status" value="1"/>
</dbReference>